<dbReference type="AlphaFoldDB" id="A0A484FEG7"/>
<keyword evidence="2" id="KW-1185">Reference proteome</keyword>
<protein>
    <submittedName>
        <fullName evidence="1">Uncharacterized protein</fullName>
    </submittedName>
</protein>
<organism evidence="1 2">
    <name type="scientific">Colletotrichum orbiculare (strain 104-T / ATCC 96160 / CBS 514.97 / LARS 414 / MAFF 240422)</name>
    <name type="common">Cucumber anthracnose fungus</name>
    <name type="synonym">Colletotrichum lagenarium</name>
    <dbReference type="NCBI Taxonomy" id="1213857"/>
    <lineage>
        <taxon>Eukaryota</taxon>
        <taxon>Fungi</taxon>
        <taxon>Dikarya</taxon>
        <taxon>Ascomycota</taxon>
        <taxon>Pezizomycotina</taxon>
        <taxon>Sordariomycetes</taxon>
        <taxon>Hypocreomycetidae</taxon>
        <taxon>Glomerellales</taxon>
        <taxon>Glomerellaceae</taxon>
        <taxon>Colletotrichum</taxon>
        <taxon>Colletotrichum orbiculare species complex</taxon>
    </lineage>
</organism>
<reference evidence="2" key="2">
    <citation type="journal article" date="2019" name="Mol. Plant Microbe Interact.">
        <title>Genome sequence resources for four phytopathogenic fungi from the Colletotrichum orbiculare species complex.</title>
        <authorList>
            <person name="Gan P."/>
            <person name="Tsushima A."/>
            <person name="Narusaka M."/>
            <person name="Narusaka Y."/>
            <person name="Takano Y."/>
            <person name="Kubo Y."/>
            <person name="Shirasu K."/>
        </authorList>
    </citation>
    <scope>GENOME REANNOTATION</scope>
    <source>
        <strain evidence="2">104-T / ATCC 96160 / CBS 514.97 / LARS 414 / MAFF 240422</strain>
    </source>
</reference>
<dbReference type="OrthoDB" id="4809885at2759"/>
<reference evidence="2" key="1">
    <citation type="journal article" date="2013" name="New Phytol.">
        <title>Comparative genomic and transcriptomic analyses reveal the hemibiotrophic stage shift of Colletotrichum fungi.</title>
        <authorList>
            <person name="Gan P."/>
            <person name="Ikeda K."/>
            <person name="Irieda H."/>
            <person name="Narusaka M."/>
            <person name="O'Connell R.J."/>
            <person name="Narusaka Y."/>
            <person name="Takano Y."/>
            <person name="Kubo Y."/>
            <person name="Shirasu K."/>
        </authorList>
    </citation>
    <scope>NUCLEOTIDE SEQUENCE [LARGE SCALE GENOMIC DNA]</scope>
    <source>
        <strain evidence="2">104-T / ATCC 96160 / CBS 514.97 / LARS 414 / MAFF 240422</strain>
    </source>
</reference>
<accession>A0A484FEG7</accession>
<gene>
    <name evidence="1" type="ORF">Cob_v011724</name>
</gene>
<comment type="caution">
    <text evidence="1">The sequence shown here is derived from an EMBL/GenBank/DDBJ whole genome shotgun (WGS) entry which is preliminary data.</text>
</comment>
<dbReference type="Proteomes" id="UP000014480">
    <property type="component" value="Unassembled WGS sequence"/>
</dbReference>
<proteinExistence type="predicted"/>
<sequence length="128" mass="14807">MQPAFSVVTRLRLEPRACFSSWAFSFPVAPDFFLLFHRHNFGRQASLDDQVTMNDASGSTKSKFEHRRVLKSQYNDPLRLQSSLNDICGEGNYSVKVISGRYIISSLRPMKEEEMESIEKRARLHYNS</sequence>
<dbReference type="EMBL" id="AMCV02000041">
    <property type="protein sequence ID" value="TDZ15367.1"/>
    <property type="molecule type" value="Genomic_DNA"/>
</dbReference>
<name>A0A484FEG7_COLOR</name>
<evidence type="ECO:0000313" key="2">
    <source>
        <dbReference type="Proteomes" id="UP000014480"/>
    </source>
</evidence>
<evidence type="ECO:0000313" key="1">
    <source>
        <dbReference type="EMBL" id="TDZ15367.1"/>
    </source>
</evidence>